<evidence type="ECO:0000313" key="2">
    <source>
        <dbReference type="Proteomes" id="UP000054217"/>
    </source>
</evidence>
<sequence>LQVYIAAIEGYVPEDVICMFCAFLKFCYFVCQNVITEPTLTVIEDALTCFHSYCEVFWNAQVITEFSLPWQHAMKHYPYLIHQFGTPN</sequence>
<protein>
    <submittedName>
        <fullName evidence="1">Uncharacterized protein</fullName>
    </submittedName>
</protein>
<dbReference type="Proteomes" id="UP000054217">
    <property type="component" value="Unassembled WGS sequence"/>
</dbReference>
<dbReference type="EMBL" id="KN831951">
    <property type="protein sequence ID" value="KIO10650.1"/>
    <property type="molecule type" value="Genomic_DNA"/>
</dbReference>
<dbReference type="OrthoDB" id="3199698at2759"/>
<gene>
    <name evidence="1" type="ORF">M404DRAFT_128593</name>
</gene>
<reference evidence="2" key="2">
    <citation type="submission" date="2015-01" db="EMBL/GenBank/DDBJ databases">
        <title>Evolutionary Origins and Diversification of the Mycorrhizal Mutualists.</title>
        <authorList>
            <consortium name="DOE Joint Genome Institute"/>
            <consortium name="Mycorrhizal Genomics Consortium"/>
            <person name="Kohler A."/>
            <person name="Kuo A."/>
            <person name="Nagy L.G."/>
            <person name="Floudas D."/>
            <person name="Copeland A."/>
            <person name="Barry K.W."/>
            <person name="Cichocki N."/>
            <person name="Veneault-Fourrey C."/>
            <person name="LaButti K."/>
            <person name="Lindquist E.A."/>
            <person name="Lipzen A."/>
            <person name="Lundell T."/>
            <person name="Morin E."/>
            <person name="Murat C."/>
            <person name="Riley R."/>
            <person name="Ohm R."/>
            <person name="Sun H."/>
            <person name="Tunlid A."/>
            <person name="Henrissat B."/>
            <person name="Grigoriev I.V."/>
            <person name="Hibbett D.S."/>
            <person name="Martin F."/>
        </authorList>
    </citation>
    <scope>NUCLEOTIDE SEQUENCE [LARGE SCALE GENOMIC DNA]</scope>
    <source>
        <strain evidence="2">Marx 270</strain>
    </source>
</reference>
<dbReference type="HOGENOM" id="CLU_006344_6_2_1"/>
<dbReference type="InParanoid" id="A0A0C3PAH7"/>
<dbReference type="STRING" id="870435.A0A0C3PAH7"/>
<proteinExistence type="predicted"/>
<dbReference type="AlphaFoldDB" id="A0A0C3PAH7"/>
<name>A0A0C3PAH7_PISTI</name>
<evidence type="ECO:0000313" key="1">
    <source>
        <dbReference type="EMBL" id="KIO10650.1"/>
    </source>
</evidence>
<organism evidence="1 2">
    <name type="scientific">Pisolithus tinctorius Marx 270</name>
    <dbReference type="NCBI Taxonomy" id="870435"/>
    <lineage>
        <taxon>Eukaryota</taxon>
        <taxon>Fungi</taxon>
        <taxon>Dikarya</taxon>
        <taxon>Basidiomycota</taxon>
        <taxon>Agaricomycotina</taxon>
        <taxon>Agaricomycetes</taxon>
        <taxon>Agaricomycetidae</taxon>
        <taxon>Boletales</taxon>
        <taxon>Sclerodermatineae</taxon>
        <taxon>Pisolithaceae</taxon>
        <taxon>Pisolithus</taxon>
    </lineage>
</organism>
<accession>A0A0C3PAH7</accession>
<feature type="non-terminal residue" evidence="1">
    <location>
        <position position="1"/>
    </location>
</feature>
<reference evidence="1 2" key="1">
    <citation type="submission" date="2014-04" db="EMBL/GenBank/DDBJ databases">
        <authorList>
            <consortium name="DOE Joint Genome Institute"/>
            <person name="Kuo A."/>
            <person name="Kohler A."/>
            <person name="Costa M.D."/>
            <person name="Nagy L.G."/>
            <person name="Floudas D."/>
            <person name="Copeland A."/>
            <person name="Barry K.W."/>
            <person name="Cichocki N."/>
            <person name="Veneault-Fourrey C."/>
            <person name="LaButti K."/>
            <person name="Lindquist E.A."/>
            <person name="Lipzen A."/>
            <person name="Lundell T."/>
            <person name="Morin E."/>
            <person name="Murat C."/>
            <person name="Sun H."/>
            <person name="Tunlid A."/>
            <person name="Henrissat B."/>
            <person name="Grigoriev I.V."/>
            <person name="Hibbett D.S."/>
            <person name="Martin F."/>
            <person name="Nordberg H.P."/>
            <person name="Cantor M.N."/>
            <person name="Hua S.X."/>
        </authorList>
    </citation>
    <scope>NUCLEOTIDE SEQUENCE [LARGE SCALE GENOMIC DNA]</scope>
    <source>
        <strain evidence="1 2">Marx 270</strain>
    </source>
</reference>
<keyword evidence="2" id="KW-1185">Reference proteome</keyword>